<dbReference type="Gene3D" id="3.40.50.10710">
    <property type="entry name" value="Metallo-hydrolase/oxidoreductase"/>
    <property type="match status" value="1"/>
</dbReference>
<comment type="caution">
    <text evidence="4">The sequence shown here is derived from an EMBL/GenBank/DDBJ whole genome shotgun (WGS) entry which is preliminary data.</text>
</comment>
<evidence type="ECO:0000259" key="3">
    <source>
        <dbReference type="SMART" id="SM00849"/>
    </source>
</evidence>
<keyword evidence="5" id="KW-1185">Reference proteome</keyword>
<sequence>MNLEHTEVKFWGGLRTIGGTIISVQYKDARVIFDYGLIFSPASSIFDGKIKERNVNTVHDYVKLGLVPPIDGVYEKSDIAALDGLLSVEEDNRETAVIISHLHLDHMGGMGMLSPQIPVYLTDETVDLYETLETIGEKVPGHRPNLKKCHFHETFQVGEIKITPIPIDHDVIGACGFHIATPDGAIFYTGDFRLHGRHPELIEQAITKAKELAFDVLIMEGTTLQDIEESKNLIVPDATLPDQLTKEKEVVEKMQAILQETTGLGLFNIYHRNVERVQDIIALKNTSGRKVVFELETAYVADQLLDSKDFAVYVSADTKMEHAAGTLPEWKQALLEKYEHVEAKDMNANPAGYFVQTTYENSLELLDWNVENGAYIHANGTPLGDYDPAYHNLLKLLKYIGLERFVVGTGGHAMPQHLKYVLEKLDPKILVPLHSFHPERLVPDNGRLLLPEYNATYIINEHNMHKQ</sequence>
<dbReference type="Gene3D" id="3.60.15.10">
    <property type="entry name" value="Ribonuclease Z/Hydroxyacylglutathione hydrolase-like"/>
    <property type="match status" value="1"/>
</dbReference>
<evidence type="ECO:0000313" key="4">
    <source>
        <dbReference type="EMBL" id="MDY0409105.1"/>
    </source>
</evidence>
<keyword evidence="1" id="KW-0378">Hydrolase</keyword>
<keyword evidence="2" id="KW-0694">RNA-binding</keyword>
<proteinExistence type="predicted"/>
<evidence type="ECO:0000256" key="2">
    <source>
        <dbReference type="ARBA" id="ARBA00022884"/>
    </source>
</evidence>
<dbReference type="SMART" id="SM00849">
    <property type="entry name" value="Lactamase_B"/>
    <property type="match status" value="1"/>
</dbReference>
<evidence type="ECO:0000313" key="5">
    <source>
        <dbReference type="Proteomes" id="UP001275315"/>
    </source>
</evidence>
<dbReference type="InterPro" id="IPR042173">
    <property type="entry name" value="RNase_J_2"/>
</dbReference>
<dbReference type="CDD" id="cd07732">
    <property type="entry name" value="metallo-hydrolase-like_MBL-fold"/>
    <property type="match status" value="1"/>
</dbReference>
<protein>
    <submittedName>
        <fullName evidence="4">MBL fold metallo-hydrolase</fullName>
    </submittedName>
</protein>
<dbReference type="RefSeq" id="WP_320379919.1">
    <property type="nucleotide sequence ID" value="NZ_JAWDIQ010000002.1"/>
</dbReference>
<dbReference type="Proteomes" id="UP001275315">
    <property type="component" value="Unassembled WGS sequence"/>
</dbReference>
<dbReference type="PANTHER" id="PTHR43694">
    <property type="entry name" value="RIBONUCLEASE J"/>
    <property type="match status" value="1"/>
</dbReference>
<dbReference type="InterPro" id="IPR001279">
    <property type="entry name" value="Metallo-B-lactamas"/>
</dbReference>
<dbReference type="InterPro" id="IPR036866">
    <property type="entry name" value="RibonucZ/Hydroxyglut_hydro"/>
</dbReference>
<keyword evidence="1" id="KW-0269">Exonuclease</keyword>
<dbReference type="EMBL" id="JAWDIQ010000002">
    <property type="protein sequence ID" value="MDY0409105.1"/>
    <property type="molecule type" value="Genomic_DNA"/>
</dbReference>
<organism evidence="4 5">
    <name type="scientific">Paracerasibacillus soli</name>
    <dbReference type="NCBI Taxonomy" id="480284"/>
    <lineage>
        <taxon>Bacteria</taxon>
        <taxon>Bacillati</taxon>
        <taxon>Bacillota</taxon>
        <taxon>Bacilli</taxon>
        <taxon>Bacillales</taxon>
        <taxon>Bacillaceae</taxon>
        <taxon>Paracerasibacillus</taxon>
    </lineage>
</organism>
<accession>A0ABU5CUJ1</accession>
<evidence type="ECO:0000256" key="1">
    <source>
        <dbReference type="ARBA" id="ARBA00022839"/>
    </source>
</evidence>
<reference evidence="4 5" key="1">
    <citation type="submission" date="2023-10" db="EMBL/GenBank/DDBJ databases">
        <title>Virgibacillus soli CC-YMP-6 genome.</title>
        <authorList>
            <person name="Miliotis G."/>
            <person name="Sengupta P."/>
            <person name="Hameed A."/>
            <person name="Chuvochina M."/>
            <person name="Mcdonagh F."/>
            <person name="Simpson A.C."/>
            <person name="Singh N.K."/>
            <person name="Rekha P.D."/>
            <person name="Raman K."/>
            <person name="Hugenholtz P."/>
            <person name="Venkateswaran K."/>
        </authorList>
    </citation>
    <scope>NUCLEOTIDE SEQUENCE [LARGE SCALE GENOMIC DNA]</scope>
    <source>
        <strain evidence="4 5">CC-YMP-6</strain>
    </source>
</reference>
<dbReference type="SUPFAM" id="SSF56281">
    <property type="entry name" value="Metallo-hydrolase/oxidoreductase"/>
    <property type="match status" value="1"/>
</dbReference>
<keyword evidence="1" id="KW-0540">Nuclease</keyword>
<dbReference type="Pfam" id="PF12706">
    <property type="entry name" value="Lactamase_B_2"/>
    <property type="match status" value="1"/>
</dbReference>
<name>A0ABU5CUJ1_9BACI</name>
<feature type="domain" description="Metallo-beta-lactamase" evidence="3">
    <location>
        <begin position="18"/>
        <end position="243"/>
    </location>
</feature>
<gene>
    <name evidence="4" type="ORF">RWD45_11705</name>
</gene>
<dbReference type="PANTHER" id="PTHR43694:SF1">
    <property type="entry name" value="RIBONUCLEASE J"/>
    <property type="match status" value="1"/>
</dbReference>